<dbReference type="PANTHER" id="PTHR21357">
    <property type="entry name" value="FAM172 FAMILY PROTEIN HOMOLOG CG10038"/>
    <property type="match status" value="1"/>
</dbReference>
<dbReference type="InterPro" id="IPR048263">
    <property type="entry name" value="Arb2"/>
</dbReference>
<evidence type="ECO:0000259" key="2">
    <source>
        <dbReference type="Pfam" id="PF22749"/>
    </source>
</evidence>
<protein>
    <recommendedName>
        <fullName evidence="2">Arb2 domain-containing protein</fullName>
    </recommendedName>
</protein>
<gene>
    <name evidence="3" type="ORF">JYZ213_LOCUS39497</name>
    <name evidence="4" type="ORF">OXD698_LOCUS31740</name>
</gene>
<dbReference type="Pfam" id="PF22749">
    <property type="entry name" value="Arb2"/>
    <property type="match status" value="1"/>
</dbReference>
<name>A0A819RF55_9BILA</name>
<dbReference type="EMBL" id="CAJOAZ010003983">
    <property type="protein sequence ID" value="CAF4038105.1"/>
    <property type="molecule type" value="Genomic_DNA"/>
</dbReference>
<comment type="similarity">
    <text evidence="1">Belongs to the SNF7 family.</text>
</comment>
<dbReference type="GO" id="GO:0031048">
    <property type="term" value="P:regulatory ncRNA-mediated heterochromatin formation"/>
    <property type="evidence" value="ECO:0007669"/>
    <property type="project" value="TreeGrafter"/>
</dbReference>
<reference evidence="4" key="1">
    <citation type="submission" date="2021-02" db="EMBL/GenBank/DDBJ databases">
        <authorList>
            <person name="Nowell W R."/>
        </authorList>
    </citation>
    <scope>NUCLEOTIDE SEQUENCE</scope>
</reference>
<proteinExistence type="inferred from homology"/>
<comment type="caution">
    <text evidence="4">The sequence shown here is derived from an EMBL/GenBank/DDBJ whole genome shotgun (WGS) entry which is preliminary data.</text>
</comment>
<dbReference type="Pfam" id="PF03357">
    <property type="entry name" value="Snf7"/>
    <property type="match status" value="1"/>
</dbReference>
<accession>A0A819RF55</accession>
<feature type="domain" description="Arb2" evidence="2">
    <location>
        <begin position="93"/>
        <end position="386"/>
    </location>
</feature>
<dbReference type="Proteomes" id="UP000663845">
    <property type="component" value="Unassembled WGS sequence"/>
</dbReference>
<dbReference type="GO" id="GO:0005634">
    <property type="term" value="C:nucleus"/>
    <property type="evidence" value="ECO:0007669"/>
    <property type="project" value="TreeGrafter"/>
</dbReference>
<dbReference type="GO" id="GO:0007034">
    <property type="term" value="P:vacuolar transport"/>
    <property type="evidence" value="ECO:0007669"/>
    <property type="project" value="InterPro"/>
</dbReference>
<dbReference type="GO" id="GO:0035197">
    <property type="term" value="F:siRNA binding"/>
    <property type="evidence" value="ECO:0007669"/>
    <property type="project" value="TreeGrafter"/>
</dbReference>
<dbReference type="InterPro" id="IPR005024">
    <property type="entry name" value="Snf7_fam"/>
</dbReference>
<dbReference type="PANTHER" id="PTHR21357:SF4">
    <property type="entry name" value="FAM172 FAMILY PROTEIN HOMOLOG CG10038"/>
    <property type="match status" value="1"/>
</dbReference>
<dbReference type="Gene3D" id="6.10.140.1230">
    <property type="match status" value="1"/>
</dbReference>
<dbReference type="AlphaFoldDB" id="A0A819RF55"/>
<dbReference type="Proteomes" id="UP000663844">
    <property type="component" value="Unassembled WGS sequence"/>
</dbReference>
<sequence length="650" mass="73713">MNTSSEITDQCEICCEESKKLYQCCQSKKCSLCENCWSKIILSAIEKGQISSLFSGTLMCQSCHQPIERNELPQDIQPQLDNILLTIPKTKNPKSIEEFNYAYRDSQHLRHCITNEKFIFLSQRHYNLLGSCIDTYIQSLMKNNEWNYRELWLPIKEDNTDDHHDQVNIFTSNDFETNENGCLILIQGSGVVRPGQWARSCCINESLDIGTMFPYMAKAKEHNLSVIILNPNQTSYIVEKSVDIDDTLPTNTEMNVTNEQKSHEVKDNQTENHPDEMLIDYYLSTRPLPCSTKEKIPNLSTSREHVLYVYDNIISKSPAKKFYIVAHSAGGDGLMYLLRKRQDKILSTLSKIAFTDSVHSILPFEPNEIKNFLKTNAIHFVASDKPMGESIDRAYDFSQGSICEEVSAGHPKHEYTSGHCVEGVFKFFFPSDNNICTTKFYKKSSIPEQAKAHSRELRKTDRELVRDRHKLEAEEQRIVNEIRKNASGGNKKAVEILAKQLVKIRNQKAQSFQASGQIQGLATQNTMMASNLKMANAMQSTAKTMAKMNKVMNPAQMAKVTQQFAQEHTKLGIKEEMMGETLDAAFGEEGDSEEEDAIVNQVLDEIGISMNEKMAIAPRVPAATSGMVSNRRQTNDEDAEIERMLANLKS</sequence>
<dbReference type="EMBL" id="CAJNOG010001294">
    <property type="protein sequence ID" value="CAF1429734.1"/>
    <property type="molecule type" value="Genomic_DNA"/>
</dbReference>
<evidence type="ECO:0000313" key="5">
    <source>
        <dbReference type="Proteomes" id="UP000663844"/>
    </source>
</evidence>
<evidence type="ECO:0000313" key="4">
    <source>
        <dbReference type="EMBL" id="CAF4038105.1"/>
    </source>
</evidence>
<dbReference type="InterPro" id="IPR053858">
    <property type="entry name" value="Arb2_dom"/>
</dbReference>
<organism evidence="4 5">
    <name type="scientific">Adineta steineri</name>
    <dbReference type="NCBI Taxonomy" id="433720"/>
    <lineage>
        <taxon>Eukaryota</taxon>
        <taxon>Metazoa</taxon>
        <taxon>Spiralia</taxon>
        <taxon>Gnathifera</taxon>
        <taxon>Rotifera</taxon>
        <taxon>Eurotatoria</taxon>
        <taxon>Bdelloidea</taxon>
        <taxon>Adinetida</taxon>
        <taxon>Adinetidae</taxon>
        <taxon>Adineta</taxon>
    </lineage>
</organism>
<evidence type="ECO:0000313" key="3">
    <source>
        <dbReference type="EMBL" id="CAF1429734.1"/>
    </source>
</evidence>
<evidence type="ECO:0000256" key="1">
    <source>
        <dbReference type="ARBA" id="ARBA00006190"/>
    </source>
</evidence>